<protein>
    <submittedName>
        <fullName evidence="6">Peptidase M16</fullName>
    </submittedName>
</protein>
<dbReference type="GO" id="GO:0004222">
    <property type="term" value="F:metalloendopeptidase activity"/>
    <property type="evidence" value="ECO:0007669"/>
    <property type="project" value="InterPro"/>
</dbReference>
<feature type="domain" description="Peptidase M16 C-terminal" evidence="5">
    <location>
        <begin position="200"/>
        <end position="379"/>
    </location>
</feature>
<evidence type="ECO:0000256" key="1">
    <source>
        <dbReference type="ARBA" id="ARBA00001947"/>
    </source>
</evidence>
<organism evidence="6 7">
    <name type="scientific">Gilliamella apis</name>
    <dbReference type="NCBI Taxonomy" id="1970738"/>
    <lineage>
        <taxon>Bacteria</taxon>
        <taxon>Pseudomonadati</taxon>
        <taxon>Pseudomonadota</taxon>
        <taxon>Gammaproteobacteria</taxon>
        <taxon>Orbales</taxon>
        <taxon>Orbaceae</taxon>
        <taxon>Gilliamella</taxon>
    </lineage>
</organism>
<dbReference type="Proteomes" id="UP000247673">
    <property type="component" value="Unassembled WGS sequence"/>
</dbReference>
<dbReference type="Pfam" id="PF00675">
    <property type="entry name" value="Peptidase_M16"/>
    <property type="match status" value="1"/>
</dbReference>
<name>A0A2V4ECT8_9GAMM</name>
<accession>A0A2V4ECT8</accession>
<comment type="similarity">
    <text evidence="2 3">Belongs to the peptidase M16 family.</text>
</comment>
<dbReference type="InterPro" id="IPR050361">
    <property type="entry name" value="MPP/UQCRC_Complex"/>
</dbReference>
<dbReference type="SUPFAM" id="SSF63411">
    <property type="entry name" value="LuxS/MPP-like metallohydrolase"/>
    <property type="match status" value="4"/>
</dbReference>
<keyword evidence="7" id="KW-1185">Reference proteome</keyword>
<evidence type="ECO:0000259" key="5">
    <source>
        <dbReference type="Pfam" id="PF05193"/>
    </source>
</evidence>
<feature type="domain" description="Peptidase M16 C-terminal" evidence="5">
    <location>
        <begin position="672"/>
        <end position="849"/>
    </location>
</feature>
<dbReference type="InterPro" id="IPR007863">
    <property type="entry name" value="Peptidase_M16_C"/>
</dbReference>
<evidence type="ECO:0000313" key="7">
    <source>
        <dbReference type="Proteomes" id="UP000247673"/>
    </source>
</evidence>
<dbReference type="AlphaFoldDB" id="A0A2V4ECT8"/>
<dbReference type="Gene3D" id="3.30.830.10">
    <property type="entry name" value="Metalloenzyme, LuxS/M16 peptidase-like"/>
    <property type="match status" value="4"/>
</dbReference>
<evidence type="ECO:0000313" key="6">
    <source>
        <dbReference type="EMBL" id="PXY92667.1"/>
    </source>
</evidence>
<dbReference type="RefSeq" id="WP_110446972.1">
    <property type="nucleotide sequence ID" value="NZ_QGLO01000003.1"/>
</dbReference>
<feature type="domain" description="Peptidase M16 N-terminal" evidence="4">
    <location>
        <begin position="44"/>
        <end position="157"/>
    </location>
</feature>
<evidence type="ECO:0000256" key="2">
    <source>
        <dbReference type="ARBA" id="ARBA00007261"/>
    </source>
</evidence>
<evidence type="ECO:0000259" key="4">
    <source>
        <dbReference type="Pfam" id="PF00675"/>
    </source>
</evidence>
<dbReference type="InterPro" id="IPR011765">
    <property type="entry name" value="Pept_M16_N"/>
</dbReference>
<proteinExistence type="inferred from homology"/>
<evidence type="ECO:0000256" key="3">
    <source>
        <dbReference type="RuleBase" id="RU004447"/>
    </source>
</evidence>
<dbReference type="EMBL" id="QGLO01000003">
    <property type="protein sequence ID" value="PXY92667.1"/>
    <property type="molecule type" value="Genomic_DNA"/>
</dbReference>
<dbReference type="PROSITE" id="PS00143">
    <property type="entry name" value="INSULINASE"/>
    <property type="match status" value="1"/>
</dbReference>
<dbReference type="PANTHER" id="PTHR11851">
    <property type="entry name" value="METALLOPROTEASE"/>
    <property type="match status" value="1"/>
</dbReference>
<gene>
    <name evidence="6" type="ORF">DKK78_00900</name>
</gene>
<dbReference type="OrthoDB" id="9811314at2"/>
<sequence>MKNLIVCCVLFVLTACVQSPSLPQDPMIKRYQLDNGLTVILMPKQSDNAELRLVVHSGSVQETEQQKGLAHFVEHMAFKGTKNFPNQSSRKQLEKYGITFGAHINAVTSFNSTIYKLSLPTNPQAIQTGLQVMADWAYNISFDPADFNQERNVIVEEWRLRQGVAYRINEQLDQLRYQGSLYANSSPIGSLSLIKNSPVEEAKTFYQKWYQPQRMSLIVVGQFNEQSIRQEINKYFGVADKGNSPVDIPSLRQFSSQPTPLVKMIFDAEQGQRLIQIMLQRDAIAPLNTSQGMTDDIVDQIWLSILNKRLQLITENQKLQLAQVKEQSVLLDEKRIQYLLFAIPNQNHYQETLQLMFDELQRLAIIPVSKKEYEQATKQILIKLSQQAASENNYRNNQLAERLTTAVEYQMPMINKKQQLAITQSIINQITPEKLKQVISRRLEQSHLRLAIIGPDNDKKIISQSAIVALWKATRHKDDTQLSEFSYQTQNKPLIIAPPVQGTIVKTNALKELDSEEWILNNGMRVIVYPNQKLTDNIQINLRIPGGQSLDANSQLGAVTWSQQLAELSGYGNYSSKELRQYGELKPYAELLHHGFQGSTTDDQLETLFSILYLKLTAPQFNSQKLSLAQQNAMLMQNKLPIERKFLDFIHKNTFNNSQRLMVHPNGTWRHFTSTQLQSTYQMLYSSPNSMVLTISGNVDTKQLKALTVKWLAGINGNSTKLHWHNNHITPINKPMQFNYPYGTSDKAMVSLLYTSEADWSQNNQLALNLLDKVVNARLHTSIREQNSGVYTIIFSEQIIKKPESYYLARLNFTTDPKRVNEIKSLVNQVMDNIRSHGINLQELIIAKKAWKEDYREQQKSAQYWSTAIAQTATDDGNFVQLNQQITQVENISLETVNELAQKLIGQNPKIFTLLPKK</sequence>
<dbReference type="PROSITE" id="PS51257">
    <property type="entry name" value="PROKAR_LIPOPROTEIN"/>
    <property type="match status" value="1"/>
</dbReference>
<dbReference type="GO" id="GO:0006508">
    <property type="term" value="P:proteolysis"/>
    <property type="evidence" value="ECO:0007669"/>
    <property type="project" value="InterPro"/>
</dbReference>
<dbReference type="InterPro" id="IPR001431">
    <property type="entry name" value="Pept_M16_Zn_BS"/>
</dbReference>
<comment type="caution">
    <text evidence="6">The sequence shown here is derived from an EMBL/GenBank/DDBJ whole genome shotgun (WGS) entry which is preliminary data.</text>
</comment>
<dbReference type="PANTHER" id="PTHR11851:SF49">
    <property type="entry name" value="MITOCHONDRIAL-PROCESSING PEPTIDASE SUBUNIT ALPHA"/>
    <property type="match status" value="1"/>
</dbReference>
<dbReference type="InterPro" id="IPR011249">
    <property type="entry name" value="Metalloenz_LuxS/M16"/>
</dbReference>
<dbReference type="GO" id="GO:0046872">
    <property type="term" value="F:metal ion binding"/>
    <property type="evidence" value="ECO:0007669"/>
    <property type="project" value="InterPro"/>
</dbReference>
<dbReference type="Pfam" id="PF05193">
    <property type="entry name" value="Peptidase_M16_C"/>
    <property type="match status" value="2"/>
</dbReference>
<comment type="cofactor">
    <cofactor evidence="1">
        <name>Zn(2+)</name>
        <dbReference type="ChEBI" id="CHEBI:29105"/>
    </cofactor>
</comment>
<reference evidence="6 7" key="1">
    <citation type="submission" date="2018-05" db="EMBL/GenBank/DDBJ databases">
        <title>Reference genomes for bee gut microbiota database.</title>
        <authorList>
            <person name="Ellegaard K.M."/>
        </authorList>
    </citation>
    <scope>NUCLEOTIDE SEQUENCE [LARGE SCALE GENOMIC DNA]</scope>
    <source>
        <strain evidence="6 7">ESL0172</strain>
    </source>
</reference>